<evidence type="ECO:0000259" key="1">
    <source>
        <dbReference type="PROSITE" id="PS50191"/>
    </source>
</evidence>
<feature type="domain" description="CRAL-TRIO" evidence="1">
    <location>
        <begin position="116"/>
        <end position="258"/>
    </location>
</feature>
<dbReference type="InterPro" id="IPR011074">
    <property type="entry name" value="CRAL/TRIO_N_dom"/>
</dbReference>
<proteinExistence type="predicted"/>
<dbReference type="SMART" id="SM00516">
    <property type="entry name" value="SEC14"/>
    <property type="match status" value="1"/>
</dbReference>
<keyword evidence="3" id="KW-1185">Reference proteome</keyword>
<dbReference type="EMBL" id="JAYKXP010000014">
    <property type="protein sequence ID" value="KAK7050919.1"/>
    <property type="molecule type" value="Genomic_DNA"/>
</dbReference>
<organism evidence="2 3">
    <name type="scientific">Paramarasmius palmivorus</name>
    <dbReference type="NCBI Taxonomy" id="297713"/>
    <lineage>
        <taxon>Eukaryota</taxon>
        <taxon>Fungi</taxon>
        <taxon>Dikarya</taxon>
        <taxon>Basidiomycota</taxon>
        <taxon>Agaricomycotina</taxon>
        <taxon>Agaricomycetes</taxon>
        <taxon>Agaricomycetidae</taxon>
        <taxon>Agaricales</taxon>
        <taxon>Marasmiineae</taxon>
        <taxon>Marasmiaceae</taxon>
        <taxon>Paramarasmius</taxon>
    </lineage>
</organism>
<dbReference type="Proteomes" id="UP001383192">
    <property type="component" value="Unassembled WGS sequence"/>
</dbReference>
<dbReference type="AlphaFoldDB" id="A0AAW0DIP9"/>
<dbReference type="InterPro" id="IPR036273">
    <property type="entry name" value="CRAL/TRIO_N_dom_sf"/>
</dbReference>
<dbReference type="Gene3D" id="3.40.525.10">
    <property type="entry name" value="CRAL-TRIO lipid binding domain"/>
    <property type="match status" value="1"/>
</dbReference>
<dbReference type="CDD" id="cd00170">
    <property type="entry name" value="SEC14"/>
    <property type="match status" value="1"/>
</dbReference>
<dbReference type="PROSITE" id="PS50191">
    <property type="entry name" value="CRAL_TRIO"/>
    <property type="match status" value="1"/>
</dbReference>
<dbReference type="InterPro" id="IPR052578">
    <property type="entry name" value="PI_Transfer_CRAL-TRIO"/>
</dbReference>
<evidence type="ECO:0000313" key="3">
    <source>
        <dbReference type="Proteomes" id="UP001383192"/>
    </source>
</evidence>
<evidence type="ECO:0000313" key="2">
    <source>
        <dbReference type="EMBL" id="KAK7050919.1"/>
    </source>
</evidence>
<accession>A0AAW0DIP9</accession>
<dbReference type="InterPro" id="IPR036865">
    <property type="entry name" value="CRAL-TRIO_dom_sf"/>
</dbReference>
<dbReference type="PANTHER" id="PTHR45824:SF29">
    <property type="entry name" value="GH16843P"/>
    <property type="match status" value="1"/>
</dbReference>
<gene>
    <name evidence="2" type="primary">PDR16</name>
    <name evidence="2" type="ORF">VNI00_005031</name>
</gene>
<dbReference type="GO" id="GO:0008526">
    <property type="term" value="F:phosphatidylinositol transfer activity"/>
    <property type="evidence" value="ECO:0007669"/>
    <property type="project" value="TreeGrafter"/>
</dbReference>
<dbReference type="Pfam" id="PF00650">
    <property type="entry name" value="CRAL_TRIO"/>
    <property type="match status" value="1"/>
</dbReference>
<reference evidence="2 3" key="1">
    <citation type="submission" date="2024-01" db="EMBL/GenBank/DDBJ databases">
        <title>A draft genome for a cacao thread blight-causing isolate of Paramarasmius palmivorus.</title>
        <authorList>
            <person name="Baruah I.K."/>
            <person name="Bukari Y."/>
            <person name="Amoako-Attah I."/>
            <person name="Meinhardt L.W."/>
            <person name="Bailey B.A."/>
            <person name="Cohen S.P."/>
        </authorList>
    </citation>
    <scope>NUCLEOTIDE SEQUENCE [LARGE SCALE GENOMIC DNA]</scope>
    <source>
        <strain evidence="2 3">GH-12</strain>
    </source>
</reference>
<dbReference type="InterPro" id="IPR001251">
    <property type="entry name" value="CRAL-TRIO_dom"/>
</dbReference>
<sequence>MSNTVFEPIIPPTDSVPVQPPKLTPDQERMQKDVQAHFTKPEYVLPGTEKGELIEEEKFWLSYECQLRYLRASKWKLDHCIQRLEATLKWRREFGVYTHVTAPHVEPEAVTGKEILYGYDSHGRPALYMIPSRQNTSEGKRQIEFVVWMLERSIDLMDIGVESIALLINFADKAKNPSMGTARTVLSILQDHYPERLGKALIINVPFLVNMFFKLITPFIDPITVEKMKFNPDAVKDGLFKADMIMKEGWGGSQNFKYEHEKYWPKLIEICEARRSKWIENWRKLGGTIGIPESSYKKKDDVVSVQPVPITDEKTVIAQPPPEVSVAQATAI</sequence>
<comment type="caution">
    <text evidence="2">The sequence shown here is derived from an EMBL/GenBank/DDBJ whole genome shotgun (WGS) entry which is preliminary data.</text>
</comment>
<dbReference type="SUPFAM" id="SSF52087">
    <property type="entry name" value="CRAL/TRIO domain"/>
    <property type="match status" value="1"/>
</dbReference>
<dbReference type="SUPFAM" id="SSF46938">
    <property type="entry name" value="CRAL/TRIO N-terminal domain"/>
    <property type="match status" value="1"/>
</dbReference>
<name>A0AAW0DIP9_9AGAR</name>
<dbReference type="Pfam" id="PF03765">
    <property type="entry name" value="CRAL_TRIO_N"/>
    <property type="match status" value="1"/>
</dbReference>
<dbReference type="PANTHER" id="PTHR45824">
    <property type="entry name" value="GH16843P"/>
    <property type="match status" value="1"/>
</dbReference>
<protein>
    <submittedName>
        <fullName evidence="2">Phosphatidylinositol transfer protein (PITP)</fullName>
    </submittedName>
</protein>